<dbReference type="PANTHER" id="PTHR12184">
    <property type="entry name" value="UBIQUINOL-CYTOCHROME C REDUCTASE COMPLEX ASSEMBLY FACTOR 1 FAMILY MEMBER"/>
    <property type="match status" value="1"/>
</dbReference>
<dbReference type="Pfam" id="PF03981">
    <property type="entry name" value="Ubiq_cyt_C_chap"/>
    <property type="match status" value="1"/>
</dbReference>
<evidence type="ECO:0000313" key="5">
    <source>
        <dbReference type="EMBL" id="QGY04384.1"/>
    </source>
</evidence>
<dbReference type="Proteomes" id="UP000012488">
    <property type="component" value="Chromosome"/>
</dbReference>
<evidence type="ECO:0000313" key="6">
    <source>
        <dbReference type="Proteomes" id="UP000012488"/>
    </source>
</evidence>
<sequence>MIAGLFRRANARRRAIEDLHVALSLAARRPGLYTRLGIPDTVEGRFESLCLHAILVLRRLNRLPAPAAEVAQDLVNSVFAQLDASLRELGVGDMGVSKRMKKLGAAFYGRAEGYDAALNAGDTASLRTALVRNVLGGEGDGTGLAAYVQAADAALAGADLDGLLGAGPPFPEPDGFAPASAEAGDTAGGTA</sequence>
<dbReference type="InterPro" id="IPR021150">
    <property type="entry name" value="Ubiq_cyt_c_chap"/>
</dbReference>
<dbReference type="AlphaFoldDB" id="A0A6B9FTN5"/>
<feature type="region of interest" description="Disordered" evidence="3">
    <location>
        <begin position="167"/>
        <end position="191"/>
    </location>
</feature>
<protein>
    <submittedName>
        <fullName evidence="5">Ubiquinol-cytochrome C chaperone</fullName>
    </submittedName>
</protein>
<name>A0A6B9FTN5_9HYPH</name>
<reference evidence="5 6" key="1">
    <citation type="journal article" date="2012" name="Genet. Mol. Biol.">
        <title>Analysis of 16S rRNA and mxaF genes revealing insights into Methylobacterium niche-specific plant association.</title>
        <authorList>
            <person name="Dourado M.N."/>
            <person name="Andreote F.D."/>
            <person name="Dini-Andreote F."/>
            <person name="Conti R."/>
            <person name="Araujo J.M."/>
            <person name="Araujo W.L."/>
        </authorList>
    </citation>
    <scope>NUCLEOTIDE SEQUENCE [LARGE SCALE GENOMIC DNA]</scope>
    <source>
        <strain evidence="5 6">SR1.6/6</strain>
    </source>
</reference>
<dbReference type="EMBL" id="CP043538">
    <property type="protein sequence ID" value="QGY04384.1"/>
    <property type="molecule type" value="Genomic_DNA"/>
</dbReference>
<comment type="similarity">
    <text evidence="2">Belongs to the UPF0174 family.</text>
</comment>
<dbReference type="RefSeq" id="WP_010686289.1">
    <property type="nucleotide sequence ID" value="NZ_CP043538.1"/>
</dbReference>
<evidence type="ECO:0000256" key="1">
    <source>
        <dbReference type="ARBA" id="ARBA00006407"/>
    </source>
</evidence>
<dbReference type="PANTHER" id="PTHR12184:SF1">
    <property type="entry name" value="UBIQUINOL-CYTOCHROME-C REDUCTASE COMPLEX ASSEMBLY FACTOR 1"/>
    <property type="match status" value="1"/>
</dbReference>
<accession>A0A6B9FTN5</accession>
<dbReference type="InterPro" id="IPR014569">
    <property type="entry name" value="Ubq_cyt-c_CBP3-rel"/>
</dbReference>
<evidence type="ECO:0000259" key="4">
    <source>
        <dbReference type="Pfam" id="PF03981"/>
    </source>
</evidence>
<gene>
    <name evidence="5" type="ORF">MMSR116_22605</name>
</gene>
<evidence type="ECO:0000256" key="2">
    <source>
        <dbReference type="ARBA" id="ARBA00006436"/>
    </source>
</evidence>
<evidence type="ECO:0000256" key="3">
    <source>
        <dbReference type="SAM" id="MobiDB-lite"/>
    </source>
</evidence>
<dbReference type="KEGG" id="mmes:MMSR116_22605"/>
<dbReference type="PIRSF" id="PIRSF032079">
    <property type="entry name" value="UCP032079"/>
    <property type="match status" value="1"/>
</dbReference>
<organism evidence="5 6">
    <name type="scientific">Methylobacterium mesophilicum SR1.6/6</name>
    <dbReference type="NCBI Taxonomy" id="908290"/>
    <lineage>
        <taxon>Bacteria</taxon>
        <taxon>Pseudomonadati</taxon>
        <taxon>Pseudomonadota</taxon>
        <taxon>Alphaproteobacteria</taxon>
        <taxon>Hyphomicrobiales</taxon>
        <taxon>Methylobacteriaceae</taxon>
        <taxon>Methylobacterium</taxon>
    </lineage>
</organism>
<feature type="domain" description="Ubiquinol-cytochrome c chaperone" evidence="4">
    <location>
        <begin position="35"/>
        <end position="167"/>
    </location>
</feature>
<dbReference type="InterPro" id="IPR007129">
    <property type="entry name" value="Ubiqinol_cyt_c_chaperone_CPB3"/>
</dbReference>
<comment type="similarity">
    <text evidence="1">Belongs to the CBP3 family.</text>
</comment>
<proteinExistence type="inferred from homology"/>
<dbReference type="OrthoDB" id="7158889at2"/>
<reference evidence="5 6" key="2">
    <citation type="journal article" date="2013" name="Genome Announc.">
        <title>Draft Genome Sequence of Methylobacterium mesophilicum Strain SR1.6/6, Isolated from Citrus sinensis.</title>
        <authorList>
            <person name="Marinho Almeida D."/>
            <person name="Dini-Andreote F."/>
            <person name="Camargo Neves A.A."/>
            <person name="Juca Ramos R.T."/>
            <person name="Andreote F.D."/>
            <person name="Carneiro A.R."/>
            <person name="Oliveira de Souza Lima A."/>
            <person name="Caracciolo Gomes de Sa P.H."/>
            <person name="Ribeiro Barbosa M.S."/>
            <person name="Araujo W.L."/>
            <person name="Silva A."/>
        </authorList>
    </citation>
    <scope>NUCLEOTIDE SEQUENCE [LARGE SCALE GENOMIC DNA]</scope>
    <source>
        <strain evidence="5 6">SR1.6/6</strain>
    </source>
</reference>